<name>A0ABM1W064_APLCA</name>
<sequence length="200" mass="21846">MPWLTTAFAPGPTTTRPPQATTADTPATTVTTNTDTTNAPTTDTPTPASKPTVSLTASATPNTASIDQHKSPVKTPKKTQPPTKTQTRTLLPPSITPLPPLEESMTKLSQIPNWAEEAENNPICDSDSESDSESDSSGRRLTIDTDPEQDRLTKPKKSNLPLKRQNSLDTVTQNINDQRTEKKKKKNLSSRRTNPSPRRH</sequence>
<proteinExistence type="predicted"/>
<keyword evidence="2" id="KW-1185">Reference proteome</keyword>
<reference evidence="3" key="1">
    <citation type="submission" date="2025-08" db="UniProtKB">
        <authorList>
            <consortium name="RefSeq"/>
        </authorList>
    </citation>
    <scope>IDENTIFICATION</scope>
</reference>
<dbReference type="Proteomes" id="UP000694888">
    <property type="component" value="Unplaced"/>
</dbReference>
<protein>
    <submittedName>
        <fullName evidence="3">Uncharacterized protein</fullName>
    </submittedName>
</protein>
<feature type="compositionally biased region" description="Polar residues" evidence="1">
    <location>
        <begin position="53"/>
        <end position="66"/>
    </location>
</feature>
<gene>
    <name evidence="3" type="primary">LOC101848143</name>
</gene>
<accession>A0ABM1W064</accession>
<feature type="compositionally biased region" description="Basic and acidic residues" evidence="1">
    <location>
        <begin position="136"/>
        <end position="153"/>
    </location>
</feature>
<evidence type="ECO:0000256" key="1">
    <source>
        <dbReference type="SAM" id="MobiDB-lite"/>
    </source>
</evidence>
<feature type="compositionally biased region" description="Polar residues" evidence="1">
    <location>
        <begin position="164"/>
        <end position="177"/>
    </location>
</feature>
<evidence type="ECO:0000313" key="2">
    <source>
        <dbReference type="Proteomes" id="UP000694888"/>
    </source>
</evidence>
<dbReference type="GeneID" id="101848143"/>
<feature type="region of interest" description="Disordered" evidence="1">
    <location>
        <begin position="1"/>
        <end position="200"/>
    </location>
</feature>
<evidence type="ECO:0000313" key="3">
    <source>
        <dbReference type="RefSeq" id="XP_035828057.1"/>
    </source>
</evidence>
<feature type="compositionally biased region" description="Polar residues" evidence="1">
    <location>
        <begin position="190"/>
        <end position="200"/>
    </location>
</feature>
<organism evidence="2 3">
    <name type="scientific">Aplysia californica</name>
    <name type="common">California sea hare</name>
    <dbReference type="NCBI Taxonomy" id="6500"/>
    <lineage>
        <taxon>Eukaryota</taxon>
        <taxon>Metazoa</taxon>
        <taxon>Spiralia</taxon>
        <taxon>Lophotrochozoa</taxon>
        <taxon>Mollusca</taxon>
        <taxon>Gastropoda</taxon>
        <taxon>Heterobranchia</taxon>
        <taxon>Euthyneura</taxon>
        <taxon>Tectipleura</taxon>
        <taxon>Aplysiida</taxon>
        <taxon>Aplysioidea</taxon>
        <taxon>Aplysiidae</taxon>
        <taxon>Aplysia</taxon>
    </lineage>
</organism>
<feature type="compositionally biased region" description="Low complexity" evidence="1">
    <location>
        <begin position="78"/>
        <end position="93"/>
    </location>
</feature>
<dbReference type="RefSeq" id="XP_035828057.1">
    <property type="nucleotide sequence ID" value="XM_035972164.1"/>
</dbReference>
<feature type="compositionally biased region" description="Low complexity" evidence="1">
    <location>
        <begin position="9"/>
        <end position="52"/>
    </location>
</feature>